<sequence length="143" mass="16058">MSSNLSHPPPSVLPRVPEHTLIFGQDEVSLVMPFMLDEHLQGNKAVAERVFNIAVHLEGYNMVNLFVADHHFYHTADYGDSRCVLAKDKVEPTFFTIGHVTHSSLFNGLFSCEINIQPLACTWPCQHAADMPSTRSHLDFVIL</sequence>
<dbReference type="EMBL" id="FUEG01000038">
    <property type="protein sequence ID" value="SJL16816.1"/>
    <property type="molecule type" value="Genomic_DNA"/>
</dbReference>
<name>A0A284S774_ARMOS</name>
<evidence type="ECO:0008006" key="3">
    <source>
        <dbReference type="Google" id="ProtNLM"/>
    </source>
</evidence>
<dbReference type="Proteomes" id="UP000219338">
    <property type="component" value="Unassembled WGS sequence"/>
</dbReference>
<protein>
    <recommendedName>
        <fullName evidence="3">PPM-type phosphatase domain-containing protein</fullName>
    </recommendedName>
</protein>
<proteinExistence type="predicted"/>
<evidence type="ECO:0000313" key="2">
    <source>
        <dbReference type="Proteomes" id="UP000219338"/>
    </source>
</evidence>
<dbReference type="OrthoDB" id="3043907at2759"/>
<gene>
    <name evidence="1" type="ORF">ARMOST_20345</name>
</gene>
<dbReference type="AlphaFoldDB" id="A0A284S774"/>
<organism evidence="1 2">
    <name type="scientific">Armillaria ostoyae</name>
    <name type="common">Armillaria root rot fungus</name>
    <dbReference type="NCBI Taxonomy" id="47428"/>
    <lineage>
        <taxon>Eukaryota</taxon>
        <taxon>Fungi</taxon>
        <taxon>Dikarya</taxon>
        <taxon>Basidiomycota</taxon>
        <taxon>Agaricomycotina</taxon>
        <taxon>Agaricomycetes</taxon>
        <taxon>Agaricomycetidae</taxon>
        <taxon>Agaricales</taxon>
        <taxon>Marasmiineae</taxon>
        <taxon>Physalacriaceae</taxon>
        <taxon>Armillaria</taxon>
    </lineage>
</organism>
<evidence type="ECO:0000313" key="1">
    <source>
        <dbReference type="EMBL" id="SJL16816.1"/>
    </source>
</evidence>
<reference evidence="2" key="1">
    <citation type="journal article" date="2017" name="Nat. Ecol. Evol.">
        <title>Genome expansion and lineage-specific genetic innovations in the forest pathogenic fungi Armillaria.</title>
        <authorList>
            <person name="Sipos G."/>
            <person name="Prasanna A.N."/>
            <person name="Walter M.C."/>
            <person name="O'Connor E."/>
            <person name="Balint B."/>
            <person name="Krizsan K."/>
            <person name="Kiss B."/>
            <person name="Hess J."/>
            <person name="Varga T."/>
            <person name="Slot J."/>
            <person name="Riley R."/>
            <person name="Boka B."/>
            <person name="Rigling D."/>
            <person name="Barry K."/>
            <person name="Lee J."/>
            <person name="Mihaltcheva S."/>
            <person name="LaButti K."/>
            <person name="Lipzen A."/>
            <person name="Waldron R."/>
            <person name="Moloney N.M."/>
            <person name="Sperisen C."/>
            <person name="Kredics L."/>
            <person name="Vagvoelgyi C."/>
            <person name="Patrignani A."/>
            <person name="Fitzpatrick D."/>
            <person name="Nagy I."/>
            <person name="Doyle S."/>
            <person name="Anderson J.B."/>
            <person name="Grigoriev I.V."/>
            <person name="Gueldener U."/>
            <person name="Muensterkoetter M."/>
            <person name="Nagy L.G."/>
        </authorList>
    </citation>
    <scope>NUCLEOTIDE SEQUENCE [LARGE SCALE GENOMIC DNA]</scope>
    <source>
        <strain evidence="2">C18/9</strain>
    </source>
</reference>
<keyword evidence="2" id="KW-1185">Reference proteome</keyword>
<accession>A0A284S774</accession>